<dbReference type="Pfam" id="PF01551">
    <property type="entry name" value="Peptidase_M23"/>
    <property type="match status" value="1"/>
</dbReference>
<reference evidence="2 3" key="1">
    <citation type="submission" date="2019-08" db="EMBL/GenBank/DDBJ databases">
        <authorList>
            <person name="Peeters C."/>
        </authorList>
    </citation>
    <scope>NUCLEOTIDE SEQUENCE [LARGE SCALE GENOMIC DNA]</scope>
    <source>
        <strain evidence="2 3">LMG 31011</strain>
    </source>
</reference>
<dbReference type="CDD" id="cd12797">
    <property type="entry name" value="M23_peptidase"/>
    <property type="match status" value="1"/>
</dbReference>
<gene>
    <name evidence="2" type="ORF">PAQ31011_00486</name>
</gene>
<dbReference type="AlphaFoldDB" id="A0A5E4RZ49"/>
<evidence type="ECO:0000259" key="1">
    <source>
        <dbReference type="Pfam" id="PF01551"/>
    </source>
</evidence>
<organism evidence="2 3">
    <name type="scientific">Pandoraea aquatica</name>
    <dbReference type="NCBI Taxonomy" id="2508290"/>
    <lineage>
        <taxon>Bacteria</taxon>
        <taxon>Pseudomonadati</taxon>
        <taxon>Pseudomonadota</taxon>
        <taxon>Betaproteobacteria</taxon>
        <taxon>Burkholderiales</taxon>
        <taxon>Burkholderiaceae</taxon>
        <taxon>Pandoraea</taxon>
    </lineage>
</organism>
<dbReference type="PANTHER" id="PTHR21666:SF270">
    <property type="entry name" value="MUREIN HYDROLASE ACTIVATOR ENVC"/>
    <property type="match status" value="1"/>
</dbReference>
<feature type="domain" description="M23ase beta-sheet core" evidence="1">
    <location>
        <begin position="163"/>
        <end position="260"/>
    </location>
</feature>
<dbReference type="RefSeq" id="WP_150574308.1">
    <property type="nucleotide sequence ID" value="NZ_CABPSN010000001.1"/>
</dbReference>
<dbReference type="SUPFAM" id="SSF51261">
    <property type="entry name" value="Duplicated hybrid motif"/>
    <property type="match status" value="1"/>
</dbReference>
<accession>A0A5E4RZ49</accession>
<dbReference type="EMBL" id="CABPSN010000001">
    <property type="protein sequence ID" value="VVD68736.1"/>
    <property type="molecule type" value="Genomic_DNA"/>
</dbReference>
<dbReference type="InterPro" id="IPR016047">
    <property type="entry name" value="M23ase_b-sheet_dom"/>
</dbReference>
<dbReference type="Gene3D" id="2.70.70.10">
    <property type="entry name" value="Glucose Permease (Domain IIA)"/>
    <property type="match status" value="1"/>
</dbReference>
<sequence length="311" mass="33192">MSFSTPFVGRVRVTLDGGAQSLRGQSRCAHVALCRAALVSILGLWTVVPLTAVAAAGAPLHLHPRLTTPLFGQHLPPTTLPAVSISQSVCGKITPLSPIPVSAASRWHMSALQGRPNLFAPLNTPASARAPQSGKFFVMPVVGARLTSEFGKRRHPVRRVSHTHSGVDFAAPTGTPVRAAADGQVKFIGFERRGFGRYVVISHRYGSETFYAHLSASERGLRVGDTVVAGQKIGEVGRTGMATGPHLHFELRRNGNPVDPSQLLTVRDADIVKKHAHAAPGNGCQSVLNVVPSWHTHGRTGALPRWNYAPL</sequence>
<dbReference type="InterPro" id="IPR050570">
    <property type="entry name" value="Cell_wall_metabolism_enzyme"/>
</dbReference>
<keyword evidence="3" id="KW-1185">Reference proteome</keyword>
<dbReference type="OrthoDB" id="9815245at2"/>
<evidence type="ECO:0000313" key="2">
    <source>
        <dbReference type="EMBL" id="VVD68736.1"/>
    </source>
</evidence>
<name>A0A5E4RZ49_9BURK</name>
<protein>
    <submittedName>
        <fullName evidence="2">M23 family peptidase</fullName>
    </submittedName>
</protein>
<dbReference type="Proteomes" id="UP000366819">
    <property type="component" value="Unassembled WGS sequence"/>
</dbReference>
<evidence type="ECO:0000313" key="3">
    <source>
        <dbReference type="Proteomes" id="UP000366819"/>
    </source>
</evidence>
<dbReference type="GO" id="GO:0004222">
    <property type="term" value="F:metalloendopeptidase activity"/>
    <property type="evidence" value="ECO:0007669"/>
    <property type="project" value="TreeGrafter"/>
</dbReference>
<dbReference type="InterPro" id="IPR011055">
    <property type="entry name" value="Dup_hybrid_motif"/>
</dbReference>
<dbReference type="PANTHER" id="PTHR21666">
    <property type="entry name" value="PEPTIDASE-RELATED"/>
    <property type="match status" value="1"/>
</dbReference>
<proteinExistence type="predicted"/>